<evidence type="ECO:0000313" key="1">
    <source>
        <dbReference type="EMBL" id="MBO1510096.1"/>
    </source>
</evidence>
<dbReference type="PANTHER" id="PTHR34351">
    <property type="entry name" value="SLR1927 PROTEIN-RELATED"/>
    <property type="match status" value="1"/>
</dbReference>
<dbReference type="PANTHER" id="PTHR34351:SF2">
    <property type="entry name" value="DUF58 DOMAIN-CONTAINING PROTEIN"/>
    <property type="match status" value="1"/>
</dbReference>
<evidence type="ECO:0000313" key="2">
    <source>
        <dbReference type="Proteomes" id="UP000663981"/>
    </source>
</evidence>
<accession>A0ABS3MVV6</accession>
<comment type="caution">
    <text evidence="1">The sequence shown here is derived from an EMBL/GenBank/DDBJ whole genome shotgun (WGS) entry which is preliminary data.</text>
</comment>
<keyword evidence="2" id="KW-1185">Reference proteome</keyword>
<organism evidence="1 2">
    <name type="scientific">Metabacillus bambusae</name>
    <dbReference type="NCBI Taxonomy" id="2795218"/>
    <lineage>
        <taxon>Bacteria</taxon>
        <taxon>Bacillati</taxon>
        <taxon>Bacillota</taxon>
        <taxon>Bacilli</taxon>
        <taxon>Bacillales</taxon>
        <taxon>Bacillaceae</taxon>
        <taxon>Metabacillus</taxon>
    </lineage>
</organism>
<sequence>MSIAWFILITCLLSMIQSFIFHKWGLVGLQYNRFFNKKTVFAGEEIEMIDEISNNKLLPLPWLRLESKIDQNLQFARKQDNSTEELSEEFHRTLFSLLPYQKITRRHKVYCNKRGYYELKTVSLTLGDVLGFGETFDHFNAKATVTVYPEIIPIEDIPLPSHSWLGNIMVRRWIIDDPFVNAGVREYSYGDSMNSVNWKATARTGSLQVSKRDYTSDHHLMIYLNFDETEDIWMPIQNALLIEKGISYAASIAQESISKGINTGFGCNSYLVEPFGEIIENNVKESVRIEPKNGKHQLTQLYDTMAKLSMDRSMSFKRFLLEDMNNRLNTDILIITTLLTANIQENIRLLEVQGNKIEILMLTDQLNDYKNMQGEGGYYAQ</sequence>
<protein>
    <submittedName>
        <fullName evidence="1">DUF58 domain-containing protein</fullName>
    </submittedName>
</protein>
<name>A0ABS3MVV6_9BACI</name>
<dbReference type="EMBL" id="JAGDEL010000001">
    <property type="protein sequence ID" value="MBO1510096.1"/>
    <property type="molecule type" value="Genomic_DNA"/>
</dbReference>
<proteinExistence type="predicted"/>
<reference evidence="1 2" key="1">
    <citation type="submission" date="2021-03" db="EMBL/GenBank/DDBJ databases">
        <title>Whole genome sequence of Metabacillus bambusae BG109.</title>
        <authorList>
            <person name="Jeong J.W."/>
        </authorList>
    </citation>
    <scope>NUCLEOTIDE SEQUENCE [LARGE SCALE GENOMIC DNA]</scope>
    <source>
        <strain evidence="1 2">BG109</strain>
    </source>
</reference>
<gene>
    <name evidence="1" type="ORF">I7822_00095</name>
</gene>
<dbReference type="Proteomes" id="UP000663981">
    <property type="component" value="Unassembled WGS sequence"/>
</dbReference>